<keyword evidence="7" id="KW-1185">Reference proteome</keyword>
<dbReference type="GO" id="GO:0005524">
    <property type="term" value="F:ATP binding"/>
    <property type="evidence" value="ECO:0007669"/>
    <property type="project" value="UniProtKB-KW"/>
</dbReference>
<name>A0ABX3HAS8_PAEBO</name>
<dbReference type="PANTHER" id="PTHR43335">
    <property type="entry name" value="ABC TRANSPORTER, ATP-BINDING PROTEIN"/>
    <property type="match status" value="1"/>
</dbReference>
<protein>
    <submittedName>
        <fullName evidence="6">Bacitracin ABC transporter ATP-binding protein</fullName>
    </submittedName>
</protein>
<comment type="caution">
    <text evidence="6">The sequence shown here is derived from an EMBL/GenBank/DDBJ whole genome shotgun (WGS) entry which is preliminary data.</text>
</comment>
<dbReference type="SUPFAM" id="SSF52540">
    <property type="entry name" value="P-loop containing nucleoside triphosphate hydrolases"/>
    <property type="match status" value="1"/>
</dbReference>
<keyword evidence="3" id="KW-0547">Nucleotide-binding</keyword>
<reference evidence="6 7" key="1">
    <citation type="submission" date="2016-10" db="EMBL/GenBank/DDBJ databases">
        <title>Paenibacillus species isolates.</title>
        <authorList>
            <person name="Beno S.M."/>
        </authorList>
    </citation>
    <scope>NUCLEOTIDE SEQUENCE [LARGE SCALE GENOMIC DNA]</scope>
    <source>
        <strain evidence="6 7">FSL H7-0744</strain>
    </source>
</reference>
<dbReference type="PROSITE" id="PS50893">
    <property type="entry name" value="ABC_TRANSPORTER_2"/>
    <property type="match status" value="1"/>
</dbReference>
<dbReference type="Proteomes" id="UP000187412">
    <property type="component" value="Unassembled WGS sequence"/>
</dbReference>
<evidence type="ECO:0000313" key="7">
    <source>
        <dbReference type="Proteomes" id="UP000187412"/>
    </source>
</evidence>
<dbReference type="InterPro" id="IPR017871">
    <property type="entry name" value="ABC_transporter-like_CS"/>
</dbReference>
<proteinExistence type="inferred from homology"/>
<keyword evidence="2" id="KW-0813">Transport</keyword>
<dbReference type="PROSITE" id="PS00211">
    <property type="entry name" value="ABC_TRANSPORTER_1"/>
    <property type="match status" value="1"/>
</dbReference>
<dbReference type="Pfam" id="PF00005">
    <property type="entry name" value="ABC_tran"/>
    <property type="match status" value="1"/>
</dbReference>
<dbReference type="Gene3D" id="3.40.50.300">
    <property type="entry name" value="P-loop containing nucleotide triphosphate hydrolases"/>
    <property type="match status" value="1"/>
</dbReference>
<sequence>MNDTILMTKNLTKKYNHVLALDNINLSIERGKIYGFMGQNGAGKTTLIRLIVGLSFPTSGELYLFGKTGKQALQEQRKRIGCMVETPALYPNMTAVQNLEVQRIQRGIPDKQVIKETLELVGLNDSSIGRKAVRNFSLGMRQRLGIAIALLHDPELLILDEPINGLDPMGIAEMRILLKRLNEERGTTILISSHILNELYQTVSQYILINRGTLIEELTQNQLNEKCKRHIALQTNKVENALLALESQLGIKEYQVMPDGTIKLYDHLDDMEAISAVLMKEGVLITGMALAGDTLESYFLHRIGGENNVLSH</sequence>
<dbReference type="InterPro" id="IPR003593">
    <property type="entry name" value="AAA+_ATPase"/>
</dbReference>
<gene>
    <name evidence="6" type="ORF">BSK56_13585</name>
</gene>
<dbReference type="InterPro" id="IPR003439">
    <property type="entry name" value="ABC_transporter-like_ATP-bd"/>
</dbReference>
<dbReference type="SMART" id="SM00382">
    <property type="entry name" value="AAA"/>
    <property type="match status" value="1"/>
</dbReference>
<dbReference type="PANTHER" id="PTHR43335:SF8">
    <property type="entry name" value="ABC TRANSPORTER, ATP-BINDING PROTEIN"/>
    <property type="match status" value="1"/>
</dbReference>
<evidence type="ECO:0000313" key="6">
    <source>
        <dbReference type="EMBL" id="OMD47573.1"/>
    </source>
</evidence>
<evidence type="ECO:0000256" key="2">
    <source>
        <dbReference type="ARBA" id="ARBA00022448"/>
    </source>
</evidence>
<comment type="similarity">
    <text evidence="1">Belongs to the ABC transporter superfamily.</text>
</comment>
<dbReference type="EMBL" id="MPTB01000015">
    <property type="protein sequence ID" value="OMD47573.1"/>
    <property type="molecule type" value="Genomic_DNA"/>
</dbReference>
<keyword evidence="4 6" id="KW-0067">ATP-binding</keyword>
<accession>A0ABX3HAS8</accession>
<evidence type="ECO:0000259" key="5">
    <source>
        <dbReference type="PROSITE" id="PS50893"/>
    </source>
</evidence>
<dbReference type="RefSeq" id="WP_076111018.1">
    <property type="nucleotide sequence ID" value="NZ_MPTB01000015.1"/>
</dbReference>
<dbReference type="InterPro" id="IPR027417">
    <property type="entry name" value="P-loop_NTPase"/>
</dbReference>
<organism evidence="6 7">
    <name type="scientific">Paenibacillus borealis</name>
    <dbReference type="NCBI Taxonomy" id="160799"/>
    <lineage>
        <taxon>Bacteria</taxon>
        <taxon>Bacillati</taxon>
        <taxon>Bacillota</taxon>
        <taxon>Bacilli</taxon>
        <taxon>Bacillales</taxon>
        <taxon>Paenibacillaceae</taxon>
        <taxon>Paenibacillus</taxon>
    </lineage>
</organism>
<feature type="domain" description="ABC transporter" evidence="5">
    <location>
        <begin position="6"/>
        <end position="236"/>
    </location>
</feature>
<evidence type="ECO:0000256" key="3">
    <source>
        <dbReference type="ARBA" id="ARBA00022741"/>
    </source>
</evidence>
<evidence type="ECO:0000256" key="4">
    <source>
        <dbReference type="ARBA" id="ARBA00022840"/>
    </source>
</evidence>
<evidence type="ECO:0000256" key="1">
    <source>
        <dbReference type="ARBA" id="ARBA00005417"/>
    </source>
</evidence>